<dbReference type="GO" id="GO:0005634">
    <property type="term" value="C:nucleus"/>
    <property type="evidence" value="ECO:0007669"/>
    <property type="project" value="TreeGrafter"/>
</dbReference>
<dbReference type="EMBL" id="PQIB02000003">
    <property type="protein sequence ID" value="RLN29232.1"/>
    <property type="molecule type" value="Genomic_DNA"/>
</dbReference>
<dbReference type="GO" id="GO:0061630">
    <property type="term" value="F:ubiquitin protein ligase activity"/>
    <property type="evidence" value="ECO:0007669"/>
    <property type="project" value="TreeGrafter"/>
</dbReference>
<dbReference type="STRING" id="4540.A0A3L6SXN9"/>
<evidence type="ECO:0000256" key="2">
    <source>
        <dbReference type="ARBA" id="ARBA00022771"/>
    </source>
</evidence>
<dbReference type="SUPFAM" id="SSF57850">
    <property type="entry name" value="RING/U-box"/>
    <property type="match status" value="1"/>
</dbReference>
<evidence type="ECO:0000256" key="4">
    <source>
        <dbReference type="PROSITE-ProRule" id="PRU00175"/>
    </source>
</evidence>
<dbReference type="CDD" id="cd16454">
    <property type="entry name" value="RING-H2_PA-TM-RING"/>
    <property type="match status" value="1"/>
</dbReference>
<evidence type="ECO:0000256" key="5">
    <source>
        <dbReference type="SAM" id="MobiDB-lite"/>
    </source>
</evidence>
<name>A0A3L6SXN9_PANMI</name>
<dbReference type="OrthoDB" id="21204at2759"/>
<dbReference type="InterPro" id="IPR001841">
    <property type="entry name" value="Znf_RING"/>
</dbReference>
<accession>A0A3L6SXN9</accession>
<keyword evidence="1" id="KW-0479">Metal-binding</keyword>
<dbReference type="Pfam" id="PF13639">
    <property type="entry name" value="zf-RING_2"/>
    <property type="match status" value="1"/>
</dbReference>
<dbReference type="GO" id="GO:0006511">
    <property type="term" value="P:ubiquitin-dependent protein catabolic process"/>
    <property type="evidence" value="ECO:0007669"/>
    <property type="project" value="TreeGrafter"/>
</dbReference>
<feature type="domain" description="RING-type" evidence="6">
    <location>
        <begin position="128"/>
        <end position="167"/>
    </location>
</feature>
<dbReference type="Gene3D" id="3.30.40.10">
    <property type="entry name" value="Zinc/RING finger domain, C3HC4 (zinc finger)"/>
    <property type="match status" value="1"/>
</dbReference>
<evidence type="ECO:0000313" key="8">
    <source>
        <dbReference type="Proteomes" id="UP000275267"/>
    </source>
</evidence>
<evidence type="ECO:0000256" key="1">
    <source>
        <dbReference type="ARBA" id="ARBA00022723"/>
    </source>
</evidence>
<dbReference type="InterPro" id="IPR013083">
    <property type="entry name" value="Znf_RING/FYVE/PHD"/>
</dbReference>
<gene>
    <name evidence="7" type="ORF">C2845_PM05G05900</name>
</gene>
<reference evidence="8" key="1">
    <citation type="journal article" date="2019" name="Nat. Commun.">
        <title>The genome of broomcorn millet.</title>
        <authorList>
            <person name="Zou C."/>
            <person name="Miki D."/>
            <person name="Li D."/>
            <person name="Tang Q."/>
            <person name="Xiao L."/>
            <person name="Rajput S."/>
            <person name="Deng P."/>
            <person name="Jia W."/>
            <person name="Huang R."/>
            <person name="Zhang M."/>
            <person name="Sun Y."/>
            <person name="Hu J."/>
            <person name="Fu X."/>
            <person name="Schnable P.S."/>
            <person name="Li F."/>
            <person name="Zhang H."/>
            <person name="Feng B."/>
            <person name="Zhu X."/>
            <person name="Liu R."/>
            <person name="Schnable J.C."/>
            <person name="Zhu J.-K."/>
            <person name="Zhang H."/>
        </authorList>
    </citation>
    <scope>NUCLEOTIDE SEQUENCE [LARGE SCALE GENOMIC DNA]</scope>
</reference>
<feature type="region of interest" description="Disordered" evidence="5">
    <location>
        <begin position="1"/>
        <end position="52"/>
    </location>
</feature>
<dbReference type="AlphaFoldDB" id="A0A3L6SXN9"/>
<dbReference type="PANTHER" id="PTHR45931:SF23">
    <property type="entry name" value="OS12G0134500 PROTEIN"/>
    <property type="match status" value="1"/>
</dbReference>
<organism evidence="7 8">
    <name type="scientific">Panicum miliaceum</name>
    <name type="common">Proso millet</name>
    <name type="synonym">Broomcorn millet</name>
    <dbReference type="NCBI Taxonomy" id="4540"/>
    <lineage>
        <taxon>Eukaryota</taxon>
        <taxon>Viridiplantae</taxon>
        <taxon>Streptophyta</taxon>
        <taxon>Embryophyta</taxon>
        <taxon>Tracheophyta</taxon>
        <taxon>Spermatophyta</taxon>
        <taxon>Magnoliopsida</taxon>
        <taxon>Liliopsida</taxon>
        <taxon>Poales</taxon>
        <taxon>Poaceae</taxon>
        <taxon>PACMAD clade</taxon>
        <taxon>Panicoideae</taxon>
        <taxon>Panicodae</taxon>
        <taxon>Paniceae</taxon>
        <taxon>Panicinae</taxon>
        <taxon>Panicum</taxon>
        <taxon>Panicum sect. Panicum</taxon>
    </lineage>
</organism>
<keyword evidence="8" id="KW-1185">Reference proteome</keyword>
<evidence type="ECO:0000313" key="7">
    <source>
        <dbReference type="EMBL" id="RLN29232.1"/>
    </source>
</evidence>
<comment type="caution">
    <text evidence="7">The sequence shown here is derived from an EMBL/GenBank/DDBJ whole genome shotgun (WGS) entry which is preliminary data.</text>
</comment>
<evidence type="ECO:0000256" key="3">
    <source>
        <dbReference type="ARBA" id="ARBA00022833"/>
    </source>
</evidence>
<keyword evidence="3" id="KW-0862">Zinc</keyword>
<proteinExistence type="predicted"/>
<dbReference type="Proteomes" id="UP000275267">
    <property type="component" value="Unassembled WGS sequence"/>
</dbReference>
<sequence>MERDADASRMVGQQEQPPPPGSTPPQQGHGAPSDLEPPASPDSVATTAHPRRPHVEAMWQLARELDRRGIHVPIFSIVLRRAAERRGTGQESQDDAYRNGGFGAVPASGEAIASLPETTVTVVESDECAVCFESYEEGDSIRTMPCSHGFHEGCIVKWLGISRLCPLY</sequence>
<dbReference type="SMART" id="SM00184">
    <property type="entry name" value="RING"/>
    <property type="match status" value="1"/>
</dbReference>
<dbReference type="PROSITE" id="PS50089">
    <property type="entry name" value="ZF_RING_2"/>
    <property type="match status" value="1"/>
</dbReference>
<dbReference type="GO" id="GO:0008270">
    <property type="term" value="F:zinc ion binding"/>
    <property type="evidence" value="ECO:0007669"/>
    <property type="project" value="UniProtKB-KW"/>
</dbReference>
<keyword evidence="2 4" id="KW-0863">Zinc-finger</keyword>
<evidence type="ECO:0000259" key="6">
    <source>
        <dbReference type="PROSITE" id="PS50089"/>
    </source>
</evidence>
<dbReference type="InterPro" id="IPR051834">
    <property type="entry name" value="RING_finger_E3_ligase"/>
</dbReference>
<dbReference type="PANTHER" id="PTHR45931">
    <property type="entry name" value="SI:CH211-59O9.10"/>
    <property type="match status" value="1"/>
</dbReference>
<protein>
    <recommendedName>
        <fullName evidence="6">RING-type domain-containing protein</fullName>
    </recommendedName>
</protein>